<name>A0A0E4FYG0_9BRAD</name>
<dbReference type="InterPro" id="IPR006522">
    <property type="entry name" value="Phage_virion_morphogenesis"/>
</dbReference>
<evidence type="ECO:0000313" key="1">
    <source>
        <dbReference type="EMBL" id="BAR61972.1"/>
    </source>
</evidence>
<protein>
    <recommendedName>
        <fullName evidence="3">Phage virion morphogenesis protein</fullName>
    </recommendedName>
</protein>
<evidence type="ECO:0008006" key="3">
    <source>
        <dbReference type="Google" id="ProtNLM"/>
    </source>
</evidence>
<accession>A0A0E4FYG0</accession>
<sequence length="160" mass="17803">MPSLSVRVDQATLARVHKRLATLLQQATNLEPVMREAAQYMLNSTVNRIKRTRTAPDGERWAALSDITAQLKGHDRPLFQSGGLLGGIRIADISSDGFMITSDAPHSSYMQRGVKKMRGAFKSKRPFPQVPARPFMGFSDENVRRIGKMLRDHIKKGGGE</sequence>
<organism evidence="1 2">
    <name type="scientific">Bradyrhizobium diazoefficiens</name>
    <dbReference type="NCBI Taxonomy" id="1355477"/>
    <lineage>
        <taxon>Bacteria</taxon>
        <taxon>Pseudomonadati</taxon>
        <taxon>Pseudomonadota</taxon>
        <taxon>Alphaproteobacteria</taxon>
        <taxon>Hyphomicrobiales</taxon>
        <taxon>Nitrobacteraceae</taxon>
        <taxon>Bradyrhizobium</taxon>
    </lineage>
</organism>
<dbReference type="AlphaFoldDB" id="A0A0E4FYG0"/>
<gene>
    <name evidence="1" type="ORF">NK6_8828</name>
</gene>
<dbReference type="EMBL" id="AP014685">
    <property type="protein sequence ID" value="BAR61972.1"/>
    <property type="molecule type" value="Genomic_DNA"/>
</dbReference>
<reference evidence="1 2" key="1">
    <citation type="submission" date="2014-11" db="EMBL/GenBank/DDBJ databases">
        <title>Symbiosis island explosion on the genome of extra-slow-growing strains of soybean bradyrhizobia with massive insertion sequences.</title>
        <authorList>
            <person name="Iida T."/>
            <person name="Minamisawa K."/>
        </authorList>
    </citation>
    <scope>NUCLEOTIDE SEQUENCE [LARGE SCALE GENOMIC DNA]</scope>
    <source>
        <strain evidence="1 2">NK6</strain>
    </source>
</reference>
<dbReference type="NCBIfam" id="TIGR01635">
    <property type="entry name" value="tail_comp_S"/>
    <property type="match status" value="1"/>
</dbReference>
<dbReference type="Proteomes" id="UP000063308">
    <property type="component" value="Chromosome"/>
</dbReference>
<dbReference type="Pfam" id="PF05069">
    <property type="entry name" value="Phage_tail_S"/>
    <property type="match status" value="1"/>
</dbReference>
<proteinExistence type="predicted"/>
<evidence type="ECO:0000313" key="2">
    <source>
        <dbReference type="Proteomes" id="UP000063308"/>
    </source>
</evidence>